<keyword evidence="2" id="KW-0813">Transport</keyword>
<evidence type="ECO:0000256" key="3">
    <source>
        <dbReference type="ARBA" id="ARBA00022692"/>
    </source>
</evidence>
<proteinExistence type="predicted"/>
<evidence type="ECO:0000256" key="5">
    <source>
        <dbReference type="ARBA" id="ARBA00022989"/>
    </source>
</evidence>
<evidence type="ECO:0000259" key="8">
    <source>
        <dbReference type="PROSITE" id="PS51202"/>
    </source>
</evidence>
<dbReference type="eggNOG" id="COG0471">
    <property type="taxonomic scope" value="Bacteria"/>
</dbReference>
<keyword evidence="5 7" id="KW-1133">Transmembrane helix</keyword>
<dbReference type="InterPro" id="IPR036721">
    <property type="entry name" value="RCK_C_sf"/>
</dbReference>
<feature type="transmembrane region" description="Helical" evidence="7">
    <location>
        <begin position="173"/>
        <end position="194"/>
    </location>
</feature>
<keyword evidence="4" id="KW-0677">Repeat</keyword>
<feature type="domain" description="RCK C-terminal" evidence="8">
    <location>
        <begin position="300"/>
        <end position="385"/>
    </location>
</feature>
<dbReference type="STRING" id="1048983.EL17_09980"/>
<organism evidence="9 10">
    <name type="scientific">Anditalea andensis</name>
    <dbReference type="NCBI Taxonomy" id="1048983"/>
    <lineage>
        <taxon>Bacteria</taxon>
        <taxon>Pseudomonadati</taxon>
        <taxon>Bacteroidota</taxon>
        <taxon>Cytophagia</taxon>
        <taxon>Cytophagales</taxon>
        <taxon>Cytophagaceae</taxon>
        <taxon>Anditalea</taxon>
    </lineage>
</organism>
<sequence>MTVEIGIVFSIIALAMLLFITEKVSIDTVSILVMVLFMVTGILTFEEGVSGFNNSATITVGSMFIISAAIFQSGALNNINRIFLRMSKQNEFLFLLTMMLFAGALSAFINDTAVVAILMPTVIKIAKDTNISPSKLLMPLSFGALMGGVCTLLGTSTNILVSGIAEKHGLAPFGIFEMSGMGLVFLTAGIVYMLTVGRWLTPDRPVQKDLASNFDLGDYITEISITDDFKDIGTSIKSSQFFNDYEIEALQIIRQDGELLNAYPYSVLKAGDTIRISCDKETLKDLKNYQGVTLKVDLKFTDKDLETKDTKLYEAVITPHSFLVDKTLKSINFRNFFQGITVLAIRHRDDIKKTKLTDSRISAGDVFLIRSEGKLMDKLRDRNEDMLIISEEPSFKFNLPKMILTISIVLLVILLASLKIFPIGMAAILGVIILVLLRVLNVEEAYRSIDWKVIFMLAGILSMGVALEKTGAAALLGLFISDHLGQFGPSVVMSSIFGITFLVTNIMSNNATAALLAPIAISVSSAMGISDRPLLMAVTFAASLSFMTPMGYQTNTMIYTPGNYKFKDYLIVGTPLNILYWIIATIAIPYFFPF</sequence>
<feature type="transmembrane region" description="Helical" evidence="7">
    <location>
        <begin position="535"/>
        <end position="558"/>
    </location>
</feature>
<feature type="transmembrane region" description="Helical" evidence="7">
    <location>
        <begin position="487"/>
        <end position="504"/>
    </location>
</feature>
<evidence type="ECO:0000313" key="9">
    <source>
        <dbReference type="EMBL" id="KEO73823.1"/>
    </source>
</evidence>
<dbReference type="InterPro" id="IPR051679">
    <property type="entry name" value="DASS-Related_Transporters"/>
</dbReference>
<comment type="subcellular location">
    <subcellularLocation>
        <location evidence="1">Membrane</location>
        <topology evidence="1">Multi-pass membrane protein</topology>
    </subcellularLocation>
</comment>
<feature type="transmembrane region" description="Helical" evidence="7">
    <location>
        <begin position="51"/>
        <end position="71"/>
    </location>
</feature>
<name>A0A074L1S6_9BACT</name>
<reference evidence="9 10" key="1">
    <citation type="submission" date="2014-04" db="EMBL/GenBank/DDBJ databases">
        <title>Characterization and application of a salt tolerant electro-active bacterium.</title>
        <authorList>
            <person name="Yang L."/>
            <person name="Wei S."/>
            <person name="Tay Q.X.M."/>
        </authorList>
    </citation>
    <scope>NUCLEOTIDE SEQUENCE [LARGE SCALE GENOMIC DNA]</scope>
    <source>
        <strain evidence="9 10">LY1</strain>
    </source>
</reference>
<dbReference type="InterPro" id="IPR004680">
    <property type="entry name" value="Cit_transptr-like_dom"/>
</dbReference>
<dbReference type="PROSITE" id="PS51202">
    <property type="entry name" value="RCK_C"/>
    <property type="match status" value="2"/>
</dbReference>
<feature type="transmembrane region" description="Helical" evidence="7">
    <location>
        <begin position="92"/>
        <end position="119"/>
    </location>
</feature>
<dbReference type="GO" id="GO:0005886">
    <property type="term" value="C:plasma membrane"/>
    <property type="evidence" value="ECO:0007669"/>
    <property type="project" value="TreeGrafter"/>
</dbReference>
<evidence type="ECO:0000256" key="1">
    <source>
        <dbReference type="ARBA" id="ARBA00004141"/>
    </source>
</evidence>
<keyword evidence="6 7" id="KW-0472">Membrane</keyword>
<dbReference type="Pfam" id="PF03600">
    <property type="entry name" value="CitMHS"/>
    <property type="match status" value="1"/>
</dbReference>
<feature type="transmembrane region" description="Helical" evidence="7">
    <location>
        <begin position="404"/>
        <end position="437"/>
    </location>
</feature>
<feature type="transmembrane region" description="Helical" evidence="7">
    <location>
        <begin position="511"/>
        <end position="529"/>
    </location>
</feature>
<feature type="domain" description="RCK C-terminal" evidence="8">
    <location>
        <begin position="208"/>
        <end position="292"/>
    </location>
</feature>
<dbReference type="Proteomes" id="UP000027821">
    <property type="component" value="Unassembled WGS sequence"/>
</dbReference>
<dbReference type="GO" id="GO:0006813">
    <property type="term" value="P:potassium ion transport"/>
    <property type="evidence" value="ECO:0007669"/>
    <property type="project" value="InterPro"/>
</dbReference>
<dbReference type="SUPFAM" id="SSF116726">
    <property type="entry name" value="TrkA C-terminal domain-like"/>
    <property type="match status" value="2"/>
</dbReference>
<dbReference type="InterPro" id="IPR006037">
    <property type="entry name" value="RCK_C"/>
</dbReference>
<dbReference type="PANTHER" id="PTHR43652:SF2">
    <property type="entry name" value="BASIC AMINO ACID ANTIPORTER YFCC-RELATED"/>
    <property type="match status" value="1"/>
</dbReference>
<evidence type="ECO:0000256" key="7">
    <source>
        <dbReference type="SAM" id="Phobius"/>
    </source>
</evidence>
<keyword evidence="3 7" id="KW-0812">Transmembrane</keyword>
<comment type="caution">
    <text evidence="9">The sequence shown here is derived from an EMBL/GenBank/DDBJ whole genome shotgun (WGS) entry which is preliminary data.</text>
</comment>
<dbReference type="GO" id="GO:0008324">
    <property type="term" value="F:monoatomic cation transmembrane transporter activity"/>
    <property type="evidence" value="ECO:0007669"/>
    <property type="project" value="InterPro"/>
</dbReference>
<keyword evidence="10" id="KW-1185">Reference proteome</keyword>
<evidence type="ECO:0000313" key="10">
    <source>
        <dbReference type="Proteomes" id="UP000027821"/>
    </source>
</evidence>
<feature type="transmembrane region" description="Helical" evidence="7">
    <location>
        <begin position="28"/>
        <end position="45"/>
    </location>
</feature>
<feature type="transmembrane region" description="Helical" evidence="7">
    <location>
        <begin position="139"/>
        <end position="161"/>
    </location>
</feature>
<dbReference type="OrthoDB" id="9765532at2"/>
<feature type="transmembrane region" description="Helical" evidence="7">
    <location>
        <begin position="570"/>
        <end position="592"/>
    </location>
</feature>
<dbReference type="EMBL" id="JMIH01000018">
    <property type="protein sequence ID" value="KEO73823.1"/>
    <property type="molecule type" value="Genomic_DNA"/>
</dbReference>
<dbReference type="eggNOG" id="COG3273">
    <property type="taxonomic scope" value="Bacteria"/>
</dbReference>
<dbReference type="Gene3D" id="3.30.70.1450">
    <property type="entry name" value="Regulator of K+ conductance, C-terminal domain"/>
    <property type="match status" value="2"/>
</dbReference>
<dbReference type="AlphaFoldDB" id="A0A074L1S6"/>
<gene>
    <name evidence="9" type="ORF">EL17_09980</name>
</gene>
<evidence type="ECO:0000256" key="2">
    <source>
        <dbReference type="ARBA" id="ARBA00022448"/>
    </source>
</evidence>
<protein>
    <submittedName>
        <fullName evidence="9">Potassium transporter TrkA</fullName>
    </submittedName>
</protein>
<evidence type="ECO:0000256" key="4">
    <source>
        <dbReference type="ARBA" id="ARBA00022737"/>
    </source>
</evidence>
<dbReference type="PANTHER" id="PTHR43652">
    <property type="entry name" value="BASIC AMINO ACID ANTIPORTER YFCC-RELATED"/>
    <property type="match status" value="1"/>
</dbReference>
<accession>A0A074L1S6</accession>
<dbReference type="RefSeq" id="WP_035073817.1">
    <property type="nucleotide sequence ID" value="NZ_JMIH01000018.1"/>
</dbReference>
<dbReference type="Pfam" id="PF02080">
    <property type="entry name" value="TrkA_C"/>
    <property type="match status" value="1"/>
</dbReference>
<feature type="transmembrane region" description="Helical" evidence="7">
    <location>
        <begin position="6"/>
        <end position="21"/>
    </location>
</feature>
<evidence type="ECO:0000256" key="6">
    <source>
        <dbReference type="ARBA" id="ARBA00023136"/>
    </source>
</evidence>